<organism evidence="2">
    <name type="scientific">Siphoviridae sp. ctJjf17</name>
    <dbReference type="NCBI Taxonomy" id="2827839"/>
    <lineage>
        <taxon>Viruses</taxon>
        <taxon>Duplodnaviria</taxon>
        <taxon>Heunggongvirae</taxon>
        <taxon>Uroviricota</taxon>
        <taxon>Caudoviricetes</taxon>
    </lineage>
</organism>
<dbReference type="NCBIfam" id="TIGR01665">
    <property type="entry name" value="put_anti_recept"/>
    <property type="match status" value="1"/>
</dbReference>
<evidence type="ECO:0000313" key="2">
    <source>
        <dbReference type="EMBL" id="DAF47833.1"/>
    </source>
</evidence>
<protein>
    <submittedName>
        <fullName evidence="2">Tail protein</fullName>
    </submittedName>
</protein>
<dbReference type="EMBL" id="BK032560">
    <property type="protein sequence ID" value="DAF47833.1"/>
    <property type="molecule type" value="Genomic_DNA"/>
</dbReference>
<proteinExistence type="predicted"/>
<reference evidence="2" key="1">
    <citation type="journal article" date="2021" name="Proc. Natl. Acad. Sci. U.S.A.">
        <title>A Catalog of Tens of Thousands of Viruses from Human Metagenomes Reveals Hidden Associations with Chronic Diseases.</title>
        <authorList>
            <person name="Tisza M.J."/>
            <person name="Buck C.B."/>
        </authorList>
    </citation>
    <scope>NUCLEOTIDE SEQUENCE</scope>
    <source>
        <strain evidence="2">CtJjf17</strain>
    </source>
</reference>
<dbReference type="Pfam" id="PF18994">
    <property type="entry name" value="Prophage_tailD1"/>
    <property type="match status" value="1"/>
</dbReference>
<sequence>MAYPILYKANETNFEHLGVSVLSDASNCYVTRERNGIYTLEFDYSMNGKDVEKIKEGMIIKCDAGHRAKNQRFIVSQITKSKDGYKIYCKHISQVKTAMNVLNGEVEVAGTATYALETWKNNLLDSKSEFLVWSDILTSSKTKWTMDGIENAREALGGKQGSILDVWGGEYEFDNLYIKLHKQMGRETPTIIAYGKNLLDIEQEESIIETYTSIFPFVKYQDEHDEHKEKQDIILTLPEIVVDSPHASNFTHRRILKVDFSSDDEIRTAEKLRSEVNSYIKNNNVGVPKLNLKLSYQDLSKVSSVFGNTAIEVVDLCDTLKVYYEELGIMNENAKVIKVVWDVLLEENHELEIGDTRSNFTQVTGTQTQLEKIEKQNSYLEERLNQLLDGQETIFMKYFNEKKKEIEDSAKQGIEKSVINSELFSKKIREEFNVTTQAFREEVNKAVLEFEERFKSINGESLNKLKKQIEETTQIAETTLKMVGTDDSITYGKNRVVGDTNREIPTGTPYVEIEHNGDGFEVGKKYTISWEATCVNNDFYDIKIKLSRPAPHPLKVIVKDGTGFYSPMEVSFNVGEVEKTLLHVYDAQYTLIVDSLWFKEQNKLVSIKSAAPVFAPVEFLEIADSNKNDIEGSWNDNPKYIFDGGN</sequence>
<accession>A0A8S5SA43</accession>
<feature type="domain" description="Prophage endopeptidase tail N-terminal" evidence="1">
    <location>
        <begin position="5"/>
        <end position="91"/>
    </location>
</feature>
<dbReference type="InterPro" id="IPR044051">
    <property type="entry name" value="Prophage_tail_N"/>
</dbReference>
<evidence type="ECO:0000259" key="1">
    <source>
        <dbReference type="Pfam" id="PF18994"/>
    </source>
</evidence>
<name>A0A8S5SA43_9CAUD</name>
<dbReference type="InterPro" id="IPR007119">
    <property type="entry name" value="Phage_tail_spike_N"/>
</dbReference>